<name>A0ABW5GTY4_9PSEU</name>
<dbReference type="RefSeq" id="WP_345385443.1">
    <property type="nucleotide sequence ID" value="NZ_BAABHG010000001.1"/>
</dbReference>
<feature type="transmembrane region" description="Helical" evidence="1">
    <location>
        <begin position="20"/>
        <end position="38"/>
    </location>
</feature>
<feature type="transmembrane region" description="Helical" evidence="1">
    <location>
        <begin position="43"/>
        <end position="60"/>
    </location>
</feature>
<evidence type="ECO:0000256" key="1">
    <source>
        <dbReference type="SAM" id="Phobius"/>
    </source>
</evidence>
<feature type="transmembrane region" description="Helical" evidence="1">
    <location>
        <begin position="98"/>
        <end position="118"/>
    </location>
</feature>
<feature type="transmembrane region" description="Helical" evidence="1">
    <location>
        <begin position="66"/>
        <end position="86"/>
    </location>
</feature>
<accession>A0ABW5GTY4</accession>
<protein>
    <submittedName>
        <fullName evidence="2">Uncharacterized protein</fullName>
    </submittedName>
</protein>
<sequence length="471" mass="50441">MEHPPYVPPEEPPARRSHDPVAVALGNASLVGVGYLLLRRRWFAVLTGLVTIALVTLLVTVARTVWFEFVVLLWWIALIAHGWFLARRGADRVVRRKQRLIALAVTVPVLLAVGFLRFDAARIEGTVTEARATGDCARADAALGRVWFGHRVADAPMTVRGEGTTRACARIRDAKTRLATALTGDIDSLKTGFDELGTVLARQPGHEKMVGVALDGFLAGLPAKDPCHTAVITDWISGRHNDRTVLDRAASVVPRTAPPALVGCGDQFAGAAQWEQARTRYQQLLDRYPGHELAAGAAEGVKKSTLALELANVRGLLGSSAARRPVYCDRPAQYGGAPAYAKGAANRALFYGDGEYPAKLPAEWRAGDVADAVLVVCLGDRGYGAPVQTCPYTSSSAPGVVGNVTFHKIAIPVRAYELRTGKLVTDTRVEIGGASCPQHFTVPHHVGGPPPRQYVSPSDADLRAGFAPVVR</sequence>
<keyword evidence="1" id="KW-0812">Transmembrane</keyword>
<organism evidence="2 3">
    <name type="scientific">Amycolatopsis samaneae</name>
    <dbReference type="NCBI Taxonomy" id="664691"/>
    <lineage>
        <taxon>Bacteria</taxon>
        <taxon>Bacillati</taxon>
        <taxon>Actinomycetota</taxon>
        <taxon>Actinomycetes</taxon>
        <taxon>Pseudonocardiales</taxon>
        <taxon>Pseudonocardiaceae</taxon>
        <taxon>Amycolatopsis</taxon>
    </lineage>
</organism>
<keyword evidence="1" id="KW-0472">Membrane</keyword>
<keyword evidence="3" id="KW-1185">Reference proteome</keyword>
<dbReference type="EMBL" id="JBHUKU010000026">
    <property type="protein sequence ID" value="MFD2464413.1"/>
    <property type="molecule type" value="Genomic_DNA"/>
</dbReference>
<proteinExistence type="predicted"/>
<dbReference type="Proteomes" id="UP001597419">
    <property type="component" value="Unassembled WGS sequence"/>
</dbReference>
<comment type="caution">
    <text evidence="2">The sequence shown here is derived from an EMBL/GenBank/DDBJ whole genome shotgun (WGS) entry which is preliminary data.</text>
</comment>
<evidence type="ECO:0000313" key="2">
    <source>
        <dbReference type="EMBL" id="MFD2464413.1"/>
    </source>
</evidence>
<reference evidence="3" key="1">
    <citation type="journal article" date="2019" name="Int. J. Syst. Evol. Microbiol.">
        <title>The Global Catalogue of Microorganisms (GCM) 10K type strain sequencing project: providing services to taxonomists for standard genome sequencing and annotation.</title>
        <authorList>
            <consortium name="The Broad Institute Genomics Platform"/>
            <consortium name="The Broad Institute Genome Sequencing Center for Infectious Disease"/>
            <person name="Wu L."/>
            <person name="Ma J."/>
        </authorList>
    </citation>
    <scope>NUCLEOTIDE SEQUENCE [LARGE SCALE GENOMIC DNA]</scope>
    <source>
        <strain evidence="3">CGMCC 4.7643</strain>
    </source>
</reference>
<evidence type="ECO:0000313" key="3">
    <source>
        <dbReference type="Proteomes" id="UP001597419"/>
    </source>
</evidence>
<gene>
    <name evidence="2" type="ORF">ACFSYJ_37760</name>
</gene>
<keyword evidence="1" id="KW-1133">Transmembrane helix</keyword>